<accession>A0A6A4SV48</accession>
<gene>
    <name evidence="1" type="ORF">F2P81_009590</name>
</gene>
<dbReference type="Proteomes" id="UP000438429">
    <property type="component" value="Unassembled WGS sequence"/>
</dbReference>
<reference evidence="1 2" key="1">
    <citation type="submission" date="2019-06" db="EMBL/GenBank/DDBJ databases">
        <title>Draft genomes of female and male turbot (Scophthalmus maximus).</title>
        <authorList>
            <person name="Xu H."/>
            <person name="Xu X.-W."/>
            <person name="Shao C."/>
            <person name="Chen S."/>
        </authorList>
    </citation>
    <scope>NUCLEOTIDE SEQUENCE [LARGE SCALE GENOMIC DNA]</scope>
    <source>
        <strain evidence="1">Ysfricsl-2016a</strain>
        <tissue evidence="1">Blood</tissue>
    </source>
</reference>
<dbReference type="EMBL" id="VEVO01000008">
    <property type="protein sequence ID" value="KAF0039106.1"/>
    <property type="molecule type" value="Genomic_DNA"/>
</dbReference>
<proteinExistence type="predicted"/>
<evidence type="ECO:0000313" key="2">
    <source>
        <dbReference type="Proteomes" id="UP000438429"/>
    </source>
</evidence>
<comment type="caution">
    <text evidence="1">The sequence shown here is derived from an EMBL/GenBank/DDBJ whole genome shotgun (WGS) entry which is preliminary data.</text>
</comment>
<name>A0A6A4SV48_SCOMX</name>
<protein>
    <submittedName>
        <fullName evidence="1">Uncharacterized protein</fullName>
    </submittedName>
</protein>
<sequence>MNGAEELYARFSNNEVIMICSFVTAELLLASTVGNVLPIYVGTVTHCCCIRLIRSIWINPCHTTTVIVGLFCKMSNEIIRHCSQSISLDKIFKGYVIFGKQSPSQRPPEMQPHSQIYKLTVTRIKETSYGTDQNILTQLGVQCSGQASLDGTISARRRGNLMNLDVTKINDVVRDRSCSFGFYTQMTTVVIELFQDQDTCEVLDGERLVWLRQVLIDSYVMLRNTRSSKNSFVVSSSTRKPDHRCWYCSRLVMSFTASLTKPVKKITSLDPGRSWLTTSGGSWEQPGRSSPQNRFPYFTSHFTKRLLIVFMKRYADRWCSVPRQTSTEHSSESVAAIFPLYSTTHAGNTKAAATVGMATAAMVSKHAKQEGEDRVIIVHSTYIKFGDVPKLIPSMSHSLAFDTPYSIETNTSYQVKKQQPYTKLLLIYHSINGLNIQPFFLPKLTSPPLHRVREFGVSEADEEPDEKWILWNYRDTMVVTSPSWMTTGFLHCEWGNSKAKAQRQAPQQTKQQHNVRCQYTCDDLVGDIRALREKKCKRRRKKCGCVPSEVQLCQGEVTKKYSKHEFKRGLRYRQRHFECEGRGSSAVVSLSCCSASKCQVNLDESKAIRKKTQNAHKHDVHILFDFI</sequence>
<dbReference type="AlphaFoldDB" id="A0A6A4SV48"/>
<organism evidence="1 2">
    <name type="scientific">Scophthalmus maximus</name>
    <name type="common">Turbot</name>
    <name type="synonym">Psetta maxima</name>
    <dbReference type="NCBI Taxonomy" id="52904"/>
    <lineage>
        <taxon>Eukaryota</taxon>
        <taxon>Metazoa</taxon>
        <taxon>Chordata</taxon>
        <taxon>Craniata</taxon>
        <taxon>Vertebrata</taxon>
        <taxon>Euteleostomi</taxon>
        <taxon>Actinopterygii</taxon>
        <taxon>Neopterygii</taxon>
        <taxon>Teleostei</taxon>
        <taxon>Neoteleostei</taxon>
        <taxon>Acanthomorphata</taxon>
        <taxon>Carangaria</taxon>
        <taxon>Pleuronectiformes</taxon>
        <taxon>Pleuronectoidei</taxon>
        <taxon>Scophthalmidae</taxon>
        <taxon>Scophthalmus</taxon>
    </lineage>
</organism>
<evidence type="ECO:0000313" key="1">
    <source>
        <dbReference type="EMBL" id="KAF0039106.1"/>
    </source>
</evidence>